<dbReference type="EMBL" id="JAIFTL010000036">
    <property type="protein sequence ID" value="KAG9325605.1"/>
    <property type="molecule type" value="Genomic_DNA"/>
</dbReference>
<protein>
    <submittedName>
        <fullName evidence="3">Uncharacterized protein</fullName>
    </submittedName>
</protein>
<sequence length="422" mass="44601">MPTCNIPTSKPITTLFSDSTTQYRISPGSNSNQCIVTRAEPPCQQTLNIPCKQIIIQPTSAESTDMDRLPASTVTPGLGAAETPKPLEPNAGGGGLQAGDSQPTAGGTPTEGAQPGNGAGASSSSSSSVPLAAVVGGAVGGVVLLLVLVALFVCMRRRKARARRGRGRDRYVVQLKSEPDFNEQDEKPYQEGPSPSASPSSLPRPLSLPRSSLPPPAAVARSMAPVMAMDGREGQLGGHHAYQQQQQQQQPQPLQHQVRPQSPLPLAQQHQRATSPTGPGPVAMSPVEYTPKSTYIGSSPSLVKEPHSGHQPTPSIQSAQPDSEQQDNTYIDLIPVEDTPQISHASLPLPLSAREGGSPRPLHRHDEEQHGEYDSKEQGQEQQGLLRSGAGEASHQGALSKTAAAALDQDDDDDDDEEIKYL</sequence>
<keyword evidence="2" id="KW-1133">Transmembrane helix</keyword>
<feature type="compositionally biased region" description="Acidic residues" evidence="1">
    <location>
        <begin position="408"/>
        <end position="422"/>
    </location>
</feature>
<organism evidence="3 4">
    <name type="scientific">Mortierella alpina</name>
    <name type="common">Oleaginous fungus</name>
    <name type="synonym">Mortierella renispora</name>
    <dbReference type="NCBI Taxonomy" id="64518"/>
    <lineage>
        <taxon>Eukaryota</taxon>
        <taxon>Fungi</taxon>
        <taxon>Fungi incertae sedis</taxon>
        <taxon>Mucoromycota</taxon>
        <taxon>Mortierellomycotina</taxon>
        <taxon>Mortierellomycetes</taxon>
        <taxon>Mortierellales</taxon>
        <taxon>Mortierellaceae</taxon>
        <taxon>Mortierella</taxon>
    </lineage>
</organism>
<feature type="compositionally biased region" description="Polar residues" evidence="1">
    <location>
        <begin position="310"/>
        <end position="329"/>
    </location>
</feature>
<feature type="compositionally biased region" description="Basic and acidic residues" evidence="1">
    <location>
        <begin position="364"/>
        <end position="379"/>
    </location>
</feature>
<feature type="region of interest" description="Disordered" evidence="1">
    <location>
        <begin position="159"/>
        <end position="422"/>
    </location>
</feature>
<keyword evidence="2" id="KW-0812">Transmembrane</keyword>
<feature type="transmembrane region" description="Helical" evidence="2">
    <location>
        <begin position="131"/>
        <end position="154"/>
    </location>
</feature>
<gene>
    <name evidence="3" type="ORF">KVV02_000630</name>
</gene>
<dbReference type="Gene3D" id="1.20.5.510">
    <property type="entry name" value="Single helix bin"/>
    <property type="match status" value="1"/>
</dbReference>
<name>A0A9P8AA15_MORAP</name>
<evidence type="ECO:0000256" key="1">
    <source>
        <dbReference type="SAM" id="MobiDB-lite"/>
    </source>
</evidence>
<keyword evidence="2" id="KW-0472">Membrane</keyword>
<proteinExistence type="predicted"/>
<feature type="region of interest" description="Disordered" evidence="1">
    <location>
        <begin position="61"/>
        <end position="128"/>
    </location>
</feature>
<feature type="compositionally biased region" description="Polar residues" evidence="1">
    <location>
        <begin position="291"/>
        <end position="301"/>
    </location>
</feature>
<dbReference type="Proteomes" id="UP000717515">
    <property type="component" value="Unassembled WGS sequence"/>
</dbReference>
<comment type="caution">
    <text evidence="3">The sequence shown here is derived from an EMBL/GenBank/DDBJ whole genome shotgun (WGS) entry which is preliminary data.</text>
</comment>
<evidence type="ECO:0000256" key="2">
    <source>
        <dbReference type="SAM" id="Phobius"/>
    </source>
</evidence>
<accession>A0A9P8AA15</accession>
<evidence type="ECO:0000313" key="3">
    <source>
        <dbReference type="EMBL" id="KAG9325605.1"/>
    </source>
</evidence>
<evidence type="ECO:0000313" key="4">
    <source>
        <dbReference type="Proteomes" id="UP000717515"/>
    </source>
</evidence>
<feature type="compositionally biased region" description="Low complexity" evidence="1">
    <location>
        <begin position="243"/>
        <end position="261"/>
    </location>
</feature>
<reference evidence="3" key="1">
    <citation type="submission" date="2021-07" db="EMBL/GenBank/DDBJ databases">
        <title>Draft genome of Mortierella alpina, strain LL118, isolated from an aspen leaf litter sample.</title>
        <authorList>
            <person name="Yang S."/>
            <person name="Vinatzer B.A."/>
        </authorList>
    </citation>
    <scope>NUCLEOTIDE SEQUENCE</scope>
    <source>
        <strain evidence="3">LL118</strain>
    </source>
</reference>
<feature type="compositionally biased region" description="Polar residues" evidence="1">
    <location>
        <begin position="268"/>
        <end position="277"/>
    </location>
</feature>
<dbReference type="AlphaFoldDB" id="A0A9P8AA15"/>
<feature type="compositionally biased region" description="Low complexity" evidence="1">
    <location>
        <begin position="193"/>
        <end position="211"/>
    </location>
</feature>